<name>C3XRX2_BRAFL</name>
<reference evidence="3" key="1">
    <citation type="journal article" date="2008" name="Nature">
        <title>The amphioxus genome and the evolution of the chordate karyotype.</title>
        <authorList>
            <consortium name="US DOE Joint Genome Institute (JGI-PGF)"/>
            <person name="Putnam N.H."/>
            <person name="Butts T."/>
            <person name="Ferrier D.E.K."/>
            <person name="Furlong R.F."/>
            <person name="Hellsten U."/>
            <person name="Kawashima T."/>
            <person name="Robinson-Rechavi M."/>
            <person name="Shoguchi E."/>
            <person name="Terry A."/>
            <person name="Yu J.-K."/>
            <person name="Benito-Gutierrez E.L."/>
            <person name="Dubchak I."/>
            <person name="Garcia-Fernandez J."/>
            <person name="Gibson-Brown J.J."/>
            <person name="Grigoriev I.V."/>
            <person name="Horton A.C."/>
            <person name="de Jong P.J."/>
            <person name="Jurka J."/>
            <person name="Kapitonov V.V."/>
            <person name="Kohara Y."/>
            <person name="Kuroki Y."/>
            <person name="Lindquist E."/>
            <person name="Lucas S."/>
            <person name="Osoegawa K."/>
            <person name="Pennacchio L.A."/>
            <person name="Salamov A.A."/>
            <person name="Satou Y."/>
            <person name="Sauka-Spengler T."/>
            <person name="Schmutz J."/>
            <person name="Shin-I T."/>
            <person name="Toyoda A."/>
            <person name="Bronner-Fraser M."/>
            <person name="Fujiyama A."/>
            <person name="Holland L.Z."/>
            <person name="Holland P.W.H."/>
            <person name="Satoh N."/>
            <person name="Rokhsar D.S."/>
        </authorList>
    </citation>
    <scope>NUCLEOTIDE SEQUENCE [LARGE SCALE GENOMIC DNA]</scope>
    <source>
        <strain evidence="3">S238N-H82</strain>
        <tissue evidence="3">Testes</tissue>
    </source>
</reference>
<sequence length="193" mass="22949">MKLTTLAVRRFRGDMLEVFKIIKGLEGIDRTTLFTSLQTPYNTRGHHLRLSIPSIKLEIRRRSFARNSKTPFTLSIATHKVKRRKKRQEYVRVYLEALVIVNPTLYIRDMRQLLQDDLALQDADIQIESTGWVNKKRRQRKEKCRRQGKDQPGTTRPKRPFQKDVEMMRQLHPDRETAEDNVPLDRNAPNWRD</sequence>
<feature type="region of interest" description="Disordered" evidence="1">
    <location>
        <begin position="134"/>
        <end position="193"/>
    </location>
</feature>
<accession>C3XRX2</accession>
<gene>
    <name evidence="3" type="ORF">BRAFLDRAFT_84555</name>
</gene>
<dbReference type="EMBL" id="GG666456">
    <property type="protein sequence ID" value="EEN69440.1"/>
    <property type="molecule type" value="Genomic_DNA"/>
</dbReference>
<evidence type="ECO:0000256" key="2">
    <source>
        <dbReference type="SAM" id="Phobius"/>
    </source>
</evidence>
<organism>
    <name type="scientific">Branchiostoma floridae</name>
    <name type="common">Florida lancelet</name>
    <name type="synonym">Amphioxus</name>
    <dbReference type="NCBI Taxonomy" id="7739"/>
    <lineage>
        <taxon>Eukaryota</taxon>
        <taxon>Metazoa</taxon>
        <taxon>Chordata</taxon>
        <taxon>Cephalochordata</taxon>
        <taxon>Leptocardii</taxon>
        <taxon>Amphioxiformes</taxon>
        <taxon>Branchiostomatidae</taxon>
        <taxon>Branchiostoma</taxon>
    </lineage>
</organism>
<keyword evidence="2" id="KW-1133">Transmembrane helix</keyword>
<keyword evidence="2" id="KW-0812">Transmembrane</keyword>
<dbReference type="InParanoid" id="C3XRX2"/>
<dbReference type="AlphaFoldDB" id="C3XRX2"/>
<feature type="transmembrane region" description="Helical" evidence="2">
    <location>
        <begin position="90"/>
        <end position="107"/>
    </location>
</feature>
<keyword evidence="2" id="KW-0472">Membrane</keyword>
<protein>
    <submittedName>
        <fullName evidence="3">Uncharacterized protein</fullName>
    </submittedName>
</protein>
<evidence type="ECO:0000313" key="3">
    <source>
        <dbReference type="EMBL" id="EEN69440.1"/>
    </source>
</evidence>
<feature type="compositionally biased region" description="Basic and acidic residues" evidence="1">
    <location>
        <begin position="161"/>
        <end position="178"/>
    </location>
</feature>
<feature type="compositionally biased region" description="Basic residues" evidence="1">
    <location>
        <begin position="134"/>
        <end position="146"/>
    </location>
</feature>
<proteinExistence type="predicted"/>
<evidence type="ECO:0000256" key="1">
    <source>
        <dbReference type="SAM" id="MobiDB-lite"/>
    </source>
</evidence>